<protein>
    <recommendedName>
        <fullName evidence="5">cAMP-independent regulatory protein pac2</fullName>
    </recommendedName>
</protein>
<keyword evidence="4" id="KW-1185">Reference proteome</keyword>
<feature type="compositionally biased region" description="Low complexity" evidence="1">
    <location>
        <begin position="222"/>
        <end position="246"/>
    </location>
</feature>
<dbReference type="Proteomes" id="UP001295794">
    <property type="component" value="Unassembled WGS sequence"/>
</dbReference>
<feature type="region of interest" description="Disordered" evidence="1">
    <location>
        <begin position="266"/>
        <end position="292"/>
    </location>
</feature>
<gene>
    <name evidence="2" type="ORF">MYCIT1_LOCUS2010</name>
    <name evidence="3" type="ORF">MYCIT1_LOCUS22836</name>
</gene>
<dbReference type="Pfam" id="PF09729">
    <property type="entry name" value="Gti1_Pac2"/>
    <property type="match status" value="1"/>
</dbReference>
<dbReference type="InterPro" id="IPR018608">
    <property type="entry name" value="Gti1/Pac2"/>
</dbReference>
<comment type="caution">
    <text evidence="3">The sequence shown here is derived from an EMBL/GenBank/DDBJ whole genome shotgun (WGS) entry which is preliminary data.</text>
</comment>
<evidence type="ECO:0000313" key="3">
    <source>
        <dbReference type="EMBL" id="CAK5275213.1"/>
    </source>
</evidence>
<dbReference type="GO" id="GO:0003677">
    <property type="term" value="F:DNA binding"/>
    <property type="evidence" value="ECO:0007669"/>
    <property type="project" value="TreeGrafter"/>
</dbReference>
<reference evidence="3" key="1">
    <citation type="submission" date="2023-11" db="EMBL/GenBank/DDBJ databases">
        <authorList>
            <person name="De Vega J J."/>
            <person name="De Vega J J."/>
        </authorList>
    </citation>
    <scope>NUCLEOTIDE SEQUENCE</scope>
</reference>
<feature type="region of interest" description="Disordered" evidence="1">
    <location>
        <begin position="1"/>
        <end position="24"/>
    </location>
</feature>
<feature type="region of interest" description="Disordered" evidence="1">
    <location>
        <begin position="213"/>
        <end position="251"/>
    </location>
</feature>
<accession>A0AAD2Q4G3</accession>
<proteinExistence type="predicted"/>
<dbReference type="PANTHER" id="PTHR28027">
    <property type="entry name" value="TRANSCRIPTIONAL REGULATOR MIT1"/>
    <property type="match status" value="1"/>
</dbReference>
<evidence type="ECO:0000256" key="1">
    <source>
        <dbReference type="SAM" id="MobiDB-lite"/>
    </source>
</evidence>
<evidence type="ECO:0008006" key="5">
    <source>
        <dbReference type="Google" id="ProtNLM"/>
    </source>
</evidence>
<dbReference type="EMBL" id="CAVNYO010000028">
    <property type="protein sequence ID" value="CAK5262926.1"/>
    <property type="molecule type" value="Genomic_DNA"/>
</dbReference>
<evidence type="ECO:0000313" key="4">
    <source>
        <dbReference type="Proteomes" id="UP001295794"/>
    </source>
</evidence>
<dbReference type="PANTHER" id="PTHR28027:SF2">
    <property type="entry name" value="TRANSCRIPTIONAL REGULATOR MIT1"/>
    <property type="match status" value="1"/>
</dbReference>
<name>A0AAD2Q4G3_9AGAR</name>
<evidence type="ECO:0000313" key="2">
    <source>
        <dbReference type="EMBL" id="CAK5262926.1"/>
    </source>
</evidence>
<dbReference type="EMBL" id="CAVNYO010000405">
    <property type="protein sequence ID" value="CAK5275213.1"/>
    <property type="molecule type" value="Genomic_DNA"/>
</dbReference>
<dbReference type="AlphaFoldDB" id="A0AAD2Q4G3"/>
<organism evidence="3 4">
    <name type="scientific">Mycena citricolor</name>
    <dbReference type="NCBI Taxonomy" id="2018698"/>
    <lineage>
        <taxon>Eukaryota</taxon>
        <taxon>Fungi</taxon>
        <taxon>Dikarya</taxon>
        <taxon>Basidiomycota</taxon>
        <taxon>Agaricomycotina</taxon>
        <taxon>Agaricomycetes</taxon>
        <taxon>Agaricomycetidae</taxon>
        <taxon>Agaricales</taxon>
        <taxon>Marasmiineae</taxon>
        <taxon>Mycenaceae</taxon>
        <taxon>Mycena</taxon>
    </lineage>
</organism>
<sequence>MSYRNHSRHNTQGGPRANSSPEPLLQDLTHPALQIRNVSDALIVVEAVRRGMLPLIIHRLSVEDREQVGAGRVYVWEESDRKGGLMRWTDGRKWSQSRVLGERLFYDEKVEITEEEREAKAQRRVQRIVNPGIPVPPPNRNQRQFKSDGLTKENYSFFVKGPGDLSRKWHLVAYSIGSERATYPTITHYPHLLAIRVPPGVFSLSRNRRVREKHVPSACGGSLRSVESTSIESSSSRGSRAENAARGLPQVGDSAAQRVILPQISTLSFNDPDGPRYTYPPPTRISPAQGLKSTFSDEDRRMLDSFPLHL</sequence>
<feature type="compositionally biased region" description="Polar residues" evidence="1">
    <location>
        <begin position="10"/>
        <end position="21"/>
    </location>
</feature>